<dbReference type="Pfam" id="PF05382">
    <property type="entry name" value="Amidase_5"/>
    <property type="match status" value="1"/>
</dbReference>
<gene>
    <name evidence="3" type="ORF">LCIT_07270</name>
</gene>
<dbReference type="InterPro" id="IPR008044">
    <property type="entry name" value="Phage_lysin"/>
</dbReference>
<dbReference type="SUPFAM" id="SSF69360">
    <property type="entry name" value="Cell wall binding repeat"/>
    <property type="match status" value="1"/>
</dbReference>
<feature type="compositionally biased region" description="Polar residues" evidence="1">
    <location>
        <begin position="97"/>
        <end position="110"/>
    </location>
</feature>
<dbReference type="Gene3D" id="3.90.1720.10">
    <property type="entry name" value="endopeptidase domain like (from Nostoc punctiforme)"/>
    <property type="match status" value="1"/>
</dbReference>
<evidence type="ECO:0000259" key="2">
    <source>
        <dbReference type="Pfam" id="PF05382"/>
    </source>
</evidence>
<feature type="compositionally biased region" description="Basic and acidic residues" evidence="1">
    <location>
        <begin position="74"/>
        <end position="83"/>
    </location>
</feature>
<dbReference type="EMBL" id="BJJW01000005">
    <property type="protein sequence ID" value="GDZ83485.1"/>
    <property type="molecule type" value="Genomic_DNA"/>
</dbReference>
<organism evidence="3 4">
    <name type="scientific">Leuconostoc citreum</name>
    <dbReference type="NCBI Taxonomy" id="33964"/>
    <lineage>
        <taxon>Bacteria</taxon>
        <taxon>Bacillati</taxon>
        <taxon>Bacillota</taxon>
        <taxon>Bacilli</taxon>
        <taxon>Lactobacillales</taxon>
        <taxon>Lactobacillaceae</taxon>
        <taxon>Leuconostoc</taxon>
    </lineage>
</organism>
<evidence type="ECO:0000313" key="3">
    <source>
        <dbReference type="EMBL" id="GDZ83485.1"/>
    </source>
</evidence>
<comment type="caution">
    <text evidence="3">The sequence shown here is derived from an EMBL/GenBank/DDBJ whole genome shotgun (WGS) entry which is preliminary data.</text>
</comment>
<dbReference type="InterPro" id="IPR038765">
    <property type="entry name" value="Papain-like_cys_pep_sf"/>
</dbReference>
<dbReference type="Gene3D" id="2.10.270.10">
    <property type="entry name" value="Cholin Binding"/>
    <property type="match status" value="2"/>
</dbReference>
<feature type="region of interest" description="Disordered" evidence="1">
    <location>
        <begin position="71"/>
        <end position="156"/>
    </location>
</feature>
<evidence type="ECO:0000256" key="1">
    <source>
        <dbReference type="SAM" id="MobiDB-lite"/>
    </source>
</evidence>
<dbReference type="RefSeq" id="WP_149334095.1">
    <property type="nucleotide sequence ID" value="NZ_BJJW01000005.1"/>
</dbReference>
<protein>
    <recommendedName>
        <fullName evidence="2">Bacteriophage lysin domain-containing protein</fullName>
    </recommendedName>
</protein>
<dbReference type="SUPFAM" id="SSF54001">
    <property type="entry name" value="Cysteine proteinases"/>
    <property type="match status" value="1"/>
</dbReference>
<name>A0A5A5U0Q0_LEUCI</name>
<feature type="domain" description="Bacteriophage lysin" evidence="2">
    <location>
        <begin position="566"/>
        <end position="713"/>
    </location>
</feature>
<evidence type="ECO:0000313" key="4">
    <source>
        <dbReference type="Proteomes" id="UP000323274"/>
    </source>
</evidence>
<dbReference type="AlphaFoldDB" id="A0A5A5U0Q0"/>
<reference evidence="3 4" key="1">
    <citation type="submission" date="2019-04" db="EMBL/GenBank/DDBJ databases">
        <title>A pseudo-fructophilic Leuconostoc citreum strain F192-5 isolated from peel of satsuma mandarin: the first report for isolation and characterization of strain-dependent fructophilic-like characteristics.</title>
        <authorList>
            <person name="Maeno S."/>
            <person name="Tanizawa Y."/>
            <person name="Kajikawa A."/>
            <person name="Kanesaki Y."/>
            <person name="Kubota E."/>
            <person name="Arita M."/>
            <person name="Leon D."/>
            <person name="Endo A."/>
        </authorList>
    </citation>
    <scope>NUCLEOTIDE SEQUENCE [LARGE SCALE GENOMIC DNA]</scope>
    <source>
        <strain evidence="3 4">F192-5</strain>
    </source>
</reference>
<proteinExistence type="predicted"/>
<accession>A0A5A5U0Q0</accession>
<dbReference type="Proteomes" id="UP000323274">
    <property type="component" value="Unassembled WGS sequence"/>
</dbReference>
<sequence>MFKPWSILSTSVIIATALTTISLKQASADTITGAAVADNKTQTVTTPITADATMVLTATDVNRHQNVATVTSKVPDKASDTKNDVSVTTARDKSQKQEIVQTPDKQTSAGNDIPTDIQVSHSVARDDTSATETTDTDKTSESASAGKVVVNQETHEHTNSLQVATLTSFQNQRTFRDSKIQARSGWVNDNGQRKYQENGHFISGEKKIDNYWYNFDNNYVMSRGLTQLPNKIVYYNAQTGRMVYGYLWYNNDFMYFDDYDGHMIKGERHYGNNSMEYYDNSGMQVRDAYVWAGNTFYYMKPNGDAVKGVRYYGNGNMEFYGDDFKQVRNNYAQDAAGRYYLTSNGDAFKGVRNVGNSFEIYGNDYKQVINQYVATGSTFYYMDQNGLAIKGIRHYGNNNMEYYGSDAKQVRDAYVHDNGVLYYMKSNGDALRGFRHYGNNMLEYYGDNFVQYRDKYLIYGHKRYHFGRWGDADTIDTVDANGNVVAVSKFNVWDTAYITKFADSTLGGSHDLKQLAGQNVTILNKTQTNYSNSSYYYTVRLANNNIISHVLEQDLQSSPVQFHVDVNQVINWFEYNKGRLTYSMYGSRNGADGTADCSGSMTQALYEAGAKPYDYLYSTESLHDYLTNNGFKLIIENASSWDAKRGDIVIWGKRGFSEGAFGHVGIMTTTENDPYFISTCYLTAGAKGSAVQEVRYNEFAQRDSYPYYYVYRQM</sequence>